<dbReference type="InterPro" id="IPR036689">
    <property type="entry name" value="ESAT-6-like_sf"/>
</dbReference>
<keyword evidence="2" id="KW-1185">Reference proteome</keyword>
<comment type="caution">
    <text evidence="1">The sequence shown here is derived from an EMBL/GenBank/DDBJ whole genome shotgun (WGS) entry which is preliminary data.</text>
</comment>
<name>A0ABT9MW61_9ACTN</name>
<dbReference type="Proteomes" id="UP001240984">
    <property type="component" value="Unassembled WGS sequence"/>
</dbReference>
<dbReference type="SUPFAM" id="SSF140453">
    <property type="entry name" value="EsxAB dimer-like"/>
    <property type="match status" value="1"/>
</dbReference>
<sequence>MAVAGEDSIGTLEELLAQVSKDVTKTIPERWKGSASGAVLEVWNRYTGCVATYASSLGTWCRAMRVAAETTATARQQLVAAHHFATRNNLRITEALSIAPRDAAVPVQQEVVDLASRQLDTAVRTASQARAQIRAANDAYEAQRVELSVLDLLDLLSRRPSGSRPGAVSGKGGRESAKHLTVEERLYEGRLHLPAARWGTWISGVPGNGTWMPHRPGDFGLQWPRDTVTWVNGSPNLREHGPETHRMPDGREGVLYDVRGLDGTWRTDSKIADGMLADRFGWTTEAVKGWRQQEGLTWHHYTRGEMQLVPARIHNSVPHEGGATDLRR</sequence>
<organism evidence="1 2">
    <name type="scientific">Catenuloplanes nepalensis</name>
    <dbReference type="NCBI Taxonomy" id="587533"/>
    <lineage>
        <taxon>Bacteria</taxon>
        <taxon>Bacillati</taxon>
        <taxon>Actinomycetota</taxon>
        <taxon>Actinomycetes</taxon>
        <taxon>Micromonosporales</taxon>
        <taxon>Micromonosporaceae</taxon>
        <taxon>Catenuloplanes</taxon>
    </lineage>
</organism>
<dbReference type="EMBL" id="JAUSRA010000001">
    <property type="protein sequence ID" value="MDP9795684.1"/>
    <property type="molecule type" value="Genomic_DNA"/>
</dbReference>
<protein>
    <submittedName>
        <fullName evidence="1">Uncharacterized protein YukE</fullName>
    </submittedName>
</protein>
<dbReference type="InterPro" id="IPR032869">
    <property type="entry name" value="WHH_dom_containing"/>
</dbReference>
<accession>A0ABT9MW61</accession>
<evidence type="ECO:0000313" key="1">
    <source>
        <dbReference type="EMBL" id="MDP9795684.1"/>
    </source>
</evidence>
<dbReference type="RefSeq" id="WP_306831699.1">
    <property type="nucleotide sequence ID" value="NZ_JAUSRA010000001.1"/>
</dbReference>
<dbReference type="Pfam" id="PF14414">
    <property type="entry name" value="WHH"/>
    <property type="match status" value="1"/>
</dbReference>
<evidence type="ECO:0000313" key="2">
    <source>
        <dbReference type="Proteomes" id="UP001240984"/>
    </source>
</evidence>
<proteinExistence type="predicted"/>
<gene>
    <name evidence="1" type="ORF">J2S43_004196</name>
</gene>
<reference evidence="1 2" key="1">
    <citation type="submission" date="2023-07" db="EMBL/GenBank/DDBJ databases">
        <title>Sequencing the genomes of 1000 actinobacteria strains.</title>
        <authorList>
            <person name="Klenk H.-P."/>
        </authorList>
    </citation>
    <scope>NUCLEOTIDE SEQUENCE [LARGE SCALE GENOMIC DNA]</scope>
    <source>
        <strain evidence="1 2">DSM 44710</strain>
    </source>
</reference>